<name>A0A6I6UUV0_9BACI</name>
<evidence type="ECO:0000313" key="2">
    <source>
        <dbReference type="Proteomes" id="UP000465062"/>
    </source>
</evidence>
<accession>A0A6I6UUV0</accession>
<reference evidence="1 2" key="1">
    <citation type="submission" date="2019-06" db="EMBL/GenBank/DDBJ databases">
        <title>An operon consisting of a P-type ATPase gene and a transcriptional regular gene given the different cadmium resistance in Bacillus vietamensis 151-6 and Bacillus marisflavi 151-25.</title>
        <authorList>
            <person name="Yu X."/>
        </authorList>
    </citation>
    <scope>NUCLEOTIDE SEQUENCE [LARGE SCALE GENOMIC DNA]</scope>
    <source>
        <strain evidence="1 2">151-6</strain>
    </source>
</reference>
<proteinExistence type="predicted"/>
<dbReference type="AlphaFoldDB" id="A0A6I6UUV0"/>
<protein>
    <submittedName>
        <fullName evidence="1">Uncharacterized protein</fullName>
    </submittedName>
</protein>
<dbReference type="Proteomes" id="UP000465062">
    <property type="component" value="Chromosome"/>
</dbReference>
<organism evidence="1 2">
    <name type="scientific">Rossellomorea vietnamensis</name>
    <dbReference type="NCBI Taxonomy" id="218284"/>
    <lineage>
        <taxon>Bacteria</taxon>
        <taxon>Bacillati</taxon>
        <taxon>Bacillota</taxon>
        <taxon>Bacilli</taxon>
        <taxon>Bacillales</taxon>
        <taxon>Bacillaceae</taxon>
        <taxon>Rossellomorea</taxon>
    </lineage>
</organism>
<evidence type="ECO:0000313" key="1">
    <source>
        <dbReference type="EMBL" id="QHE63033.1"/>
    </source>
</evidence>
<gene>
    <name evidence="1" type="ORF">FHE72_20000</name>
</gene>
<dbReference type="KEGG" id="bvq:FHE72_20000"/>
<sequence>MKKGRIGVSIRPFFFWQCECGGDSVMVYGNPVRTMPEWLRIQPFFEKIQPIPALIRPFLIKIRPE</sequence>
<dbReference type="RefSeq" id="WP_159362765.1">
    <property type="nucleotide sequence ID" value="NZ_CP047394.1"/>
</dbReference>
<dbReference type="EMBL" id="CP047394">
    <property type="protein sequence ID" value="QHE63033.1"/>
    <property type="molecule type" value="Genomic_DNA"/>
</dbReference>